<dbReference type="EMBL" id="DSPX01000120">
    <property type="protein sequence ID" value="HGG01282.1"/>
    <property type="molecule type" value="Genomic_DNA"/>
</dbReference>
<dbReference type="AlphaFoldDB" id="A0A7C3ZKR1"/>
<proteinExistence type="predicted"/>
<comment type="caution">
    <text evidence="1">The sequence shown here is derived from an EMBL/GenBank/DDBJ whole genome shotgun (WGS) entry which is preliminary data.</text>
</comment>
<evidence type="ECO:0000313" key="1">
    <source>
        <dbReference type="EMBL" id="HGG01282.1"/>
    </source>
</evidence>
<accession>A0A7C3ZKR1</accession>
<reference evidence="1" key="1">
    <citation type="journal article" date="2020" name="mSystems">
        <title>Genome- and Community-Level Interaction Insights into Carbon Utilization and Element Cycling Functions of Hydrothermarchaeota in Hydrothermal Sediment.</title>
        <authorList>
            <person name="Zhou Z."/>
            <person name="Liu Y."/>
            <person name="Xu W."/>
            <person name="Pan J."/>
            <person name="Luo Z.H."/>
            <person name="Li M."/>
        </authorList>
    </citation>
    <scope>NUCLEOTIDE SEQUENCE [LARGE SCALE GENOMIC DNA]</scope>
    <source>
        <strain evidence="1">SpSt-374</strain>
    </source>
</reference>
<organism evidence="1">
    <name type="scientific">Planktothricoides sp. SpSt-374</name>
    <dbReference type="NCBI Taxonomy" id="2282167"/>
    <lineage>
        <taxon>Bacteria</taxon>
        <taxon>Bacillati</taxon>
        <taxon>Cyanobacteriota</taxon>
        <taxon>Cyanophyceae</taxon>
        <taxon>Oscillatoriophycideae</taxon>
        <taxon>Oscillatoriales</taxon>
        <taxon>Oscillatoriaceae</taxon>
        <taxon>Planktothricoides</taxon>
    </lineage>
</organism>
<protein>
    <submittedName>
        <fullName evidence="1">Uncharacterized protein</fullName>
    </submittedName>
</protein>
<sequence>MIKRVLQHQSNLGEWGAICQLELPSTHNQLYPDPLGAFNGKGKKSVAPETFVCPITGEKWCQSACAQSTTKLHDSCFWCPGARWEGCHK</sequence>
<gene>
    <name evidence="1" type="ORF">ENR15_11695</name>
</gene>
<name>A0A7C3ZKR1_9CYAN</name>